<feature type="compositionally biased region" description="Basic and acidic residues" evidence="1">
    <location>
        <begin position="24"/>
        <end position="34"/>
    </location>
</feature>
<feature type="region of interest" description="Disordered" evidence="1">
    <location>
        <begin position="16"/>
        <end position="60"/>
    </location>
</feature>
<evidence type="ECO:0000313" key="3">
    <source>
        <dbReference type="Proteomes" id="UP000560658"/>
    </source>
</evidence>
<feature type="compositionally biased region" description="Basic and acidic residues" evidence="1">
    <location>
        <begin position="48"/>
        <end position="60"/>
    </location>
</feature>
<dbReference type="Proteomes" id="UP000560658">
    <property type="component" value="Unassembled WGS sequence"/>
</dbReference>
<sequence length="143" mass="16421">MAKTVKKEDIDEKAIIASFLQDEPTDHDALVRENEEPDSEQPAPPVEFPKEETKRKRGKEPDYETLFVKESGITARTGKMVYIRREFHDTIQSVCQVIGNNEVSLSSFIDNVLAHHFDTYGSEITRLYNEKHKGINIIKNSEK</sequence>
<keyword evidence="3" id="KW-1185">Reference proteome</keyword>
<name>A0A840D696_9BACE</name>
<evidence type="ECO:0008006" key="4">
    <source>
        <dbReference type="Google" id="ProtNLM"/>
    </source>
</evidence>
<evidence type="ECO:0000256" key="1">
    <source>
        <dbReference type="SAM" id="MobiDB-lite"/>
    </source>
</evidence>
<proteinExistence type="predicted"/>
<reference evidence="2" key="1">
    <citation type="submission" date="2020-08" db="EMBL/GenBank/DDBJ databases">
        <title>Genomic Encyclopedia of Type Strains, Phase IV (KMG-IV): sequencing the most valuable type-strain genomes for metagenomic binning, comparative biology and taxonomic classification.</title>
        <authorList>
            <person name="Goeker M."/>
        </authorList>
    </citation>
    <scope>NUCLEOTIDE SEQUENCE [LARGE SCALE GENOMIC DNA]</scope>
    <source>
        <strain evidence="2">DSM 105720</strain>
    </source>
</reference>
<accession>A0A840D696</accession>
<gene>
    <name evidence="2" type="ORF">GGR06_004163</name>
</gene>
<dbReference type="EMBL" id="JACIER010000028">
    <property type="protein sequence ID" value="MBB4046329.1"/>
    <property type="molecule type" value="Genomic_DNA"/>
</dbReference>
<dbReference type="Pfam" id="PF11888">
    <property type="entry name" value="DUF3408"/>
    <property type="match status" value="1"/>
</dbReference>
<evidence type="ECO:0000313" key="2">
    <source>
        <dbReference type="EMBL" id="MBB4046329.1"/>
    </source>
</evidence>
<organism evidence="2 3">
    <name type="scientific">Bacteroides reticulotermitis</name>
    <dbReference type="NCBI Taxonomy" id="1133319"/>
    <lineage>
        <taxon>Bacteria</taxon>
        <taxon>Pseudomonadati</taxon>
        <taxon>Bacteroidota</taxon>
        <taxon>Bacteroidia</taxon>
        <taxon>Bacteroidales</taxon>
        <taxon>Bacteroidaceae</taxon>
        <taxon>Bacteroides</taxon>
    </lineage>
</organism>
<comment type="caution">
    <text evidence="2">The sequence shown here is derived from an EMBL/GenBank/DDBJ whole genome shotgun (WGS) entry which is preliminary data.</text>
</comment>
<dbReference type="RefSeq" id="WP_044165505.1">
    <property type="nucleotide sequence ID" value="NZ_JACIER010000028.1"/>
</dbReference>
<protein>
    <recommendedName>
        <fullName evidence="4">DUF3408 domain-containing protein</fullName>
    </recommendedName>
</protein>
<dbReference type="InterPro" id="IPR021823">
    <property type="entry name" value="DUF3408"/>
</dbReference>
<dbReference type="AlphaFoldDB" id="A0A840D696"/>